<dbReference type="GO" id="GO:0008168">
    <property type="term" value="F:methyltransferase activity"/>
    <property type="evidence" value="ECO:0007669"/>
    <property type="project" value="UniProtKB-KW"/>
</dbReference>
<dbReference type="CDD" id="cd02440">
    <property type="entry name" value="AdoMet_MTases"/>
    <property type="match status" value="1"/>
</dbReference>
<name>A0ABQ4BH62_9ACTN</name>
<keyword evidence="2" id="KW-1185">Reference proteome</keyword>
<dbReference type="RefSeq" id="WP_239164673.1">
    <property type="nucleotide sequence ID" value="NZ_BAAATY010000025.1"/>
</dbReference>
<evidence type="ECO:0000313" key="1">
    <source>
        <dbReference type="EMBL" id="GIE69960.1"/>
    </source>
</evidence>
<dbReference type="EMBL" id="BOMS01000094">
    <property type="protein sequence ID" value="GIE69960.1"/>
    <property type="molecule type" value="Genomic_DNA"/>
</dbReference>
<dbReference type="Pfam" id="PF13489">
    <property type="entry name" value="Methyltransf_23"/>
    <property type="match status" value="1"/>
</dbReference>
<reference evidence="1 2" key="1">
    <citation type="submission" date="2021-01" db="EMBL/GenBank/DDBJ databases">
        <title>Whole genome shotgun sequence of Actinoplanes palleronii NBRC 14916.</title>
        <authorList>
            <person name="Komaki H."/>
            <person name="Tamura T."/>
        </authorList>
    </citation>
    <scope>NUCLEOTIDE SEQUENCE [LARGE SCALE GENOMIC DNA]</scope>
    <source>
        <strain evidence="1 2">NBRC 14916</strain>
    </source>
</reference>
<proteinExistence type="predicted"/>
<accession>A0ABQ4BH62</accession>
<gene>
    <name evidence="1" type="ORF">Apa02nite_060680</name>
</gene>
<comment type="caution">
    <text evidence="1">The sequence shown here is derived from an EMBL/GenBank/DDBJ whole genome shotgun (WGS) entry which is preliminary data.</text>
</comment>
<keyword evidence="1" id="KW-0489">Methyltransferase</keyword>
<dbReference type="SUPFAM" id="SSF53335">
    <property type="entry name" value="S-adenosyl-L-methionine-dependent methyltransferases"/>
    <property type="match status" value="1"/>
</dbReference>
<evidence type="ECO:0000313" key="2">
    <source>
        <dbReference type="Proteomes" id="UP000624709"/>
    </source>
</evidence>
<dbReference type="InterPro" id="IPR029063">
    <property type="entry name" value="SAM-dependent_MTases_sf"/>
</dbReference>
<dbReference type="Proteomes" id="UP000624709">
    <property type="component" value="Unassembled WGS sequence"/>
</dbReference>
<dbReference type="GO" id="GO:0032259">
    <property type="term" value="P:methylation"/>
    <property type="evidence" value="ECO:0007669"/>
    <property type="project" value="UniProtKB-KW"/>
</dbReference>
<protein>
    <submittedName>
        <fullName evidence="1">Methyltransferase</fullName>
    </submittedName>
</protein>
<sequence>MTGLLDDRALHASSVVANCAMNRERQLAGVNSYARELGFDPVAWLAALPGEGVGWLDLCCGSGRALLQAAERVRADAELVGVDLVDAFLPHKAAPRTGGPVLVAAPIESWTPERLFDLITCVHGLHYVGDKLGVLGRVVSWLTPGGRFVADLDLDSVRVGEGRVAGRRLASHLRAAGIDYDGRRKRISCAGARKLSLPYEYLGADDRAGPNYTGQPAVHSHYRPK</sequence>
<keyword evidence="1" id="KW-0808">Transferase</keyword>
<organism evidence="1 2">
    <name type="scientific">Actinoplanes palleronii</name>
    <dbReference type="NCBI Taxonomy" id="113570"/>
    <lineage>
        <taxon>Bacteria</taxon>
        <taxon>Bacillati</taxon>
        <taxon>Actinomycetota</taxon>
        <taxon>Actinomycetes</taxon>
        <taxon>Micromonosporales</taxon>
        <taxon>Micromonosporaceae</taxon>
        <taxon>Actinoplanes</taxon>
    </lineage>
</organism>
<dbReference type="Gene3D" id="3.40.50.150">
    <property type="entry name" value="Vaccinia Virus protein VP39"/>
    <property type="match status" value="1"/>
</dbReference>